<dbReference type="InterPro" id="IPR023393">
    <property type="entry name" value="START-like_dom_sf"/>
</dbReference>
<dbReference type="EMBL" id="JBHUOF010000027">
    <property type="protein sequence ID" value="MFD2801381.1"/>
    <property type="molecule type" value="Genomic_DNA"/>
</dbReference>
<comment type="caution">
    <text evidence="1">The sequence shown here is derived from an EMBL/GenBank/DDBJ whole genome shotgun (WGS) entry which is preliminary data.</text>
</comment>
<evidence type="ECO:0000313" key="2">
    <source>
        <dbReference type="Proteomes" id="UP001597478"/>
    </source>
</evidence>
<gene>
    <name evidence="1" type="ORF">ACFS2C_18480</name>
</gene>
<accession>A0ABW5WDU6</accession>
<dbReference type="Pfam" id="PF10604">
    <property type="entry name" value="Polyketide_cyc2"/>
    <property type="match status" value="1"/>
</dbReference>
<reference evidence="2" key="1">
    <citation type="journal article" date="2019" name="Int. J. Syst. Evol. Microbiol.">
        <title>The Global Catalogue of Microorganisms (GCM) 10K type strain sequencing project: providing services to taxonomists for standard genome sequencing and annotation.</title>
        <authorList>
            <consortium name="The Broad Institute Genomics Platform"/>
            <consortium name="The Broad Institute Genome Sequencing Center for Infectious Disease"/>
            <person name="Wu L."/>
            <person name="Ma J."/>
        </authorList>
    </citation>
    <scope>NUCLEOTIDE SEQUENCE [LARGE SCALE GENOMIC DNA]</scope>
    <source>
        <strain evidence="2">IBRC-M 10906</strain>
    </source>
</reference>
<keyword evidence="2" id="KW-1185">Reference proteome</keyword>
<dbReference type="Gene3D" id="3.30.530.20">
    <property type="match status" value="1"/>
</dbReference>
<organism evidence="1 2">
    <name type="scientific">Prauserella oleivorans</name>
    <dbReference type="NCBI Taxonomy" id="1478153"/>
    <lineage>
        <taxon>Bacteria</taxon>
        <taxon>Bacillati</taxon>
        <taxon>Actinomycetota</taxon>
        <taxon>Actinomycetes</taxon>
        <taxon>Pseudonocardiales</taxon>
        <taxon>Pseudonocardiaceae</taxon>
        <taxon>Prauserella</taxon>
    </lineage>
</organism>
<dbReference type="SUPFAM" id="SSF55961">
    <property type="entry name" value="Bet v1-like"/>
    <property type="match status" value="1"/>
</dbReference>
<dbReference type="RefSeq" id="WP_377386931.1">
    <property type="nucleotide sequence ID" value="NZ_JBHSAN010000007.1"/>
</dbReference>
<dbReference type="CDD" id="cd07821">
    <property type="entry name" value="PYR_PYL_RCAR_like"/>
    <property type="match status" value="1"/>
</dbReference>
<evidence type="ECO:0000313" key="1">
    <source>
        <dbReference type="EMBL" id="MFD2801381.1"/>
    </source>
</evidence>
<protein>
    <submittedName>
        <fullName evidence="1">SRPBCC family protein</fullName>
    </submittedName>
</protein>
<name>A0ABW5WDU6_9PSEU</name>
<dbReference type="InterPro" id="IPR019587">
    <property type="entry name" value="Polyketide_cyclase/dehydratase"/>
</dbReference>
<dbReference type="Proteomes" id="UP001597478">
    <property type="component" value="Unassembled WGS sequence"/>
</dbReference>
<sequence>MPSKTYSFEVTRTSTAKPETLFRLETDGARWSDWAKPLVLQSSWRDEGDPAPGGVGAIRQVGAWPLLLSEQTIVYEPPHRHVYTFTGPGAPANDYRGEVLFTPNDAGGTDLCWRGSFTEAVRGSGPVVRRLLLTAITFLSARLVHAAEREERGRG</sequence>
<proteinExistence type="predicted"/>